<evidence type="ECO:0000313" key="10">
    <source>
        <dbReference type="Ensembl" id="ENSPKIP00000009207.1"/>
    </source>
</evidence>
<dbReference type="EC" id="3.4.21.4" evidence="7"/>
<dbReference type="PANTHER" id="PTHR24264">
    <property type="entry name" value="TRYPSIN-RELATED"/>
    <property type="match status" value="1"/>
</dbReference>
<dbReference type="PANTHER" id="PTHR24264:SF65">
    <property type="entry name" value="SRCR DOMAIN-CONTAINING PROTEIN"/>
    <property type="match status" value="1"/>
</dbReference>
<organism evidence="10 11">
    <name type="scientific">Paramormyrops kingsleyae</name>
    <dbReference type="NCBI Taxonomy" id="1676925"/>
    <lineage>
        <taxon>Eukaryota</taxon>
        <taxon>Metazoa</taxon>
        <taxon>Chordata</taxon>
        <taxon>Craniata</taxon>
        <taxon>Vertebrata</taxon>
        <taxon>Euteleostomi</taxon>
        <taxon>Actinopterygii</taxon>
        <taxon>Neopterygii</taxon>
        <taxon>Teleostei</taxon>
        <taxon>Osteoglossocephala</taxon>
        <taxon>Osteoglossomorpha</taxon>
        <taxon>Osteoglossiformes</taxon>
        <taxon>Mormyridae</taxon>
        <taxon>Paramormyrops</taxon>
    </lineage>
</organism>
<evidence type="ECO:0000259" key="9">
    <source>
        <dbReference type="PROSITE" id="PS50240"/>
    </source>
</evidence>
<evidence type="ECO:0000256" key="4">
    <source>
        <dbReference type="ARBA" id="ARBA00022801"/>
    </source>
</evidence>
<feature type="region of interest" description="Disordered" evidence="8">
    <location>
        <begin position="1"/>
        <end position="30"/>
    </location>
</feature>
<dbReference type="InterPro" id="IPR001254">
    <property type="entry name" value="Trypsin_dom"/>
</dbReference>
<evidence type="ECO:0000256" key="6">
    <source>
        <dbReference type="ARBA" id="ARBA00036320"/>
    </source>
</evidence>
<dbReference type="PROSITE" id="PS50240">
    <property type="entry name" value="TRYPSIN_DOM"/>
    <property type="match status" value="1"/>
</dbReference>
<dbReference type="GeneTree" id="ENSGT00940000154999"/>
<dbReference type="InterPro" id="IPR050127">
    <property type="entry name" value="Serine_Proteases_S1"/>
</dbReference>
<dbReference type="GO" id="GO:0004252">
    <property type="term" value="F:serine-type endopeptidase activity"/>
    <property type="evidence" value="ECO:0007669"/>
    <property type="project" value="UniProtKB-EC"/>
</dbReference>
<keyword evidence="3" id="KW-0645">Protease</keyword>
<reference evidence="10" key="2">
    <citation type="submission" date="2025-09" db="UniProtKB">
        <authorList>
            <consortium name="Ensembl"/>
        </authorList>
    </citation>
    <scope>IDENTIFICATION</scope>
</reference>
<evidence type="ECO:0000256" key="5">
    <source>
        <dbReference type="ARBA" id="ARBA00022825"/>
    </source>
</evidence>
<dbReference type="AlphaFoldDB" id="A0A3B3QRC1"/>
<dbReference type="Ensembl" id="ENSPKIT00000033309.1">
    <property type="protein sequence ID" value="ENSPKIP00000009207.1"/>
    <property type="gene ID" value="ENSPKIG00000024410.1"/>
</dbReference>
<protein>
    <recommendedName>
        <fullName evidence="7">trypsin</fullName>
        <ecNumber evidence="7">3.4.21.4</ecNumber>
    </recommendedName>
</protein>
<evidence type="ECO:0000256" key="3">
    <source>
        <dbReference type="ARBA" id="ARBA00022670"/>
    </source>
</evidence>
<evidence type="ECO:0000256" key="1">
    <source>
        <dbReference type="ARBA" id="ARBA00004613"/>
    </source>
</evidence>
<dbReference type="GO" id="GO:0006508">
    <property type="term" value="P:proteolysis"/>
    <property type="evidence" value="ECO:0007669"/>
    <property type="project" value="UniProtKB-KW"/>
</dbReference>
<feature type="domain" description="Peptidase S1" evidence="9">
    <location>
        <begin position="1"/>
        <end position="93"/>
    </location>
</feature>
<comment type="catalytic activity">
    <reaction evidence="6">
        <text>Preferential cleavage: Arg-|-Xaa, Lys-|-Xaa.</text>
        <dbReference type="EC" id="3.4.21.4"/>
    </reaction>
</comment>
<dbReference type="Gene3D" id="2.40.10.10">
    <property type="entry name" value="Trypsin-like serine proteases"/>
    <property type="match status" value="1"/>
</dbReference>
<evidence type="ECO:0000256" key="7">
    <source>
        <dbReference type="ARBA" id="ARBA00038868"/>
    </source>
</evidence>
<keyword evidence="5" id="KW-0720">Serine protease</keyword>
<dbReference type="InterPro" id="IPR043504">
    <property type="entry name" value="Peptidase_S1_PA_chymotrypsin"/>
</dbReference>
<evidence type="ECO:0000256" key="8">
    <source>
        <dbReference type="SAM" id="MobiDB-lite"/>
    </source>
</evidence>
<accession>A0A3B3QRC1</accession>
<dbReference type="InterPro" id="IPR009003">
    <property type="entry name" value="Peptidase_S1_PA"/>
</dbReference>
<proteinExistence type="predicted"/>
<reference evidence="10" key="1">
    <citation type="submission" date="2025-08" db="UniProtKB">
        <authorList>
            <consortium name="Ensembl"/>
        </authorList>
    </citation>
    <scope>IDENTIFICATION</scope>
</reference>
<dbReference type="GO" id="GO:0005615">
    <property type="term" value="C:extracellular space"/>
    <property type="evidence" value="ECO:0007669"/>
    <property type="project" value="TreeGrafter"/>
</dbReference>
<feature type="compositionally biased region" description="Pro residues" evidence="8">
    <location>
        <begin position="1"/>
        <end position="17"/>
    </location>
</feature>
<dbReference type="STRING" id="1676925.ENSPKIP00000009207"/>
<dbReference type="Pfam" id="PF00089">
    <property type="entry name" value="Trypsin"/>
    <property type="match status" value="1"/>
</dbReference>
<sequence length="94" mass="9882">AGKPRPPSHQPPPPAPPWGGRGGSKLFPGQPGDIISPVCLDCGDSGGPLVCQAKGRWYLMGVTSWGDGCGEAKKPGVYTRVADYFNWIQNSISC</sequence>
<keyword evidence="2" id="KW-0964">Secreted</keyword>
<keyword evidence="11" id="KW-1185">Reference proteome</keyword>
<name>A0A3B3QRC1_9TELE</name>
<keyword evidence="4" id="KW-0378">Hydrolase</keyword>
<dbReference type="Proteomes" id="UP000261540">
    <property type="component" value="Unplaced"/>
</dbReference>
<dbReference type="SUPFAM" id="SSF50494">
    <property type="entry name" value="Trypsin-like serine proteases"/>
    <property type="match status" value="1"/>
</dbReference>
<comment type="subcellular location">
    <subcellularLocation>
        <location evidence="1">Secreted</location>
    </subcellularLocation>
</comment>
<evidence type="ECO:0000313" key="11">
    <source>
        <dbReference type="Proteomes" id="UP000261540"/>
    </source>
</evidence>
<evidence type="ECO:0000256" key="2">
    <source>
        <dbReference type="ARBA" id="ARBA00022525"/>
    </source>
</evidence>